<reference evidence="5 6" key="1">
    <citation type="journal article" date="2016" name="Mol. Biol. Evol.">
        <title>Comparative Genomics of Early-Diverging Mushroom-Forming Fungi Provides Insights into the Origins of Lignocellulose Decay Capabilities.</title>
        <authorList>
            <person name="Nagy L.G."/>
            <person name="Riley R."/>
            <person name="Tritt A."/>
            <person name="Adam C."/>
            <person name="Daum C."/>
            <person name="Floudas D."/>
            <person name="Sun H."/>
            <person name="Yadav J.S."/>
            <person name="Pangilinan J."/>
            <person name="Larsson K.H."/>
            <person name="Matsuura K."/>
            <person name="Barry K."/>
            <person name="Labutti K."/>
            <person name="Kuo R."/>
            <person name="Ohm R.A."/>
            <person name="Bhattacharya S.S."/>
            <person name="Shirouzu T."/>
            <person name="Yoshinaga Y."/>
            <person name="Martin F.M."/>
            <person name="Grigoriev I.V."/>
            <person name="Hibbett D.S."/>
        </authorList>
    </citation>
    <scope>NUCLEOTIDE SEQUENCE [LARGE SCALE GENOMIC DNA]</scope>
    <source>
        <strain evidence="5 6">HHB12029</strain>
    </source>
</reference>
<evidence type="ECO:0000259" key="2">
    <source>
        <dbReference type="PROSITE" id="PS50020"/>
    </source>
</evidence>
<keyword evidence="6" id="KW-1185">Reference proteome</keyword>
<dbReference type="EMBL" id="KV425933">
    <property type="protein sequence ID" value="KZV97168.1"/>
    <property type="molecule type" value="Genomic_DNA"/>
</dbReference>
<feature type="region of interest" description="Disordered" evidence="1">
    <location>
        <begin position="320"/>
        <end position="344"/>
    </location>
</feature>
<dbReference type="Gene3D" id="1.10.555.10">
    <property type="entry name" value="Rho GTPase activation protein"/>
    <property type="match status" value="1"/>
</dbReference>
<dbReference type="SMART" id="SM00456">
    <property type="entry name" value="WW"/>
    <property type="match status" value="1"/>
</dbReference>
<feature type="domain" description="Rho-GAP" evidence="3">
    <location>
        <begin position="628"/>
        <end position="820"/>
    </location>
</feature>
<dbReference type="PANTHER" id="PTHR45876:SF8">
    <property type="entry name" value="FI04035P"/>
    <property type="match status" value="1"/>
</dbReference>
<evidence type="ECO:0000256" key="1">
    <source>
        <dbReference type="SAM" id="MobiDB-lite"/>
    </source>
</evidence>
<dbReference type="PROSITE" id="PS51016">
    <property type="entry name" value="MYTH4"/>
    <property type="match status" value="1"/>
</dbReference>
<feature type="compositionally biased region" description="Polar residues" evidence="1">
    <location>
        <begin position="320"/>
        <end position="334"/>
    </location>
</feature>
<dbReference type="Gene3D" id="1.25.40.530">
    <property type="entry name" value="MyTH4 domain"/>
    <property type="match status" value="1"/>
</dbReference>
<dbReference type="GO" id="GO:0005856">
    <property type="term" value="C:cytoskeleton"/>
    <property type="evidence" value="ECO:0007669"/>
    <property type="project" value="InterPro"/>
</dbReference>
<dbReference type="AlphaFoldDB" id="A0A165L0J4"/>
<dbReference type="InterPro" id="IPR036020">
    <property type="entry name" value="WW_dom_sf"/>
</dbReference>
<dbReference type="SUPFAM" id="SSF48350">
    <property type="entry name" value="GTPase activation domain, GAP"/>
    <property type="match status" value="1"/>
</dbReference>
<sequence length="841" mass="91083">MAATRTATATTSSSTKTGSSSIRTTTSKTSSGSGGDKKEAWGANFWVTLADPQSGAEFYACPATGAVSWDPPEGNFVLPRSSEGEWWEIEDATSGLSYYYHTKTSETVWTRPEGFVIPLSMIQSTTLGKRLSAAYLSPRSSFIESGAPKEGTIPEQLTPPATPVVDQAPASPVTSQYRSPVSASGRKSASRESPPKSHHHRREDSSKPASPSRVAFALGTPDVNVSPPTPNMRAQTPSRQYQQQQRPPVSGHPTPLRVDTAHTPPSSFTRPALPRSGSAPLPSTGGGSRMRSKSSTQLRNESGPGGQSLQAAAELFVASQNQPQRHGRSGSISQSPPPSAARGLYSLPKASASAASLGFGGGKKRARAGSSGSGLRGVVIGAPVLDPEATKRMAVGRGTEAVVVPLRDRKEKEREDAERIGFPRELAEEIQQFAGSDFARQYFAKHSTGLIFKRRVPIEKMMVWQKAPLTTPLLNINRAQHKDAVRIFRAIQKVMGDATPAVSVAAAREEERWVLGEGIAHGELRDEIYCQLLKQLSANPNPQGVFKGWQMLCVMLVTFPPSKNFETYLQGFIERHLALAEGRIDVMAKYCLRRLPIIARKGPKGKAPSVGEIESASDAAFNPSTFGEPLDAIMRLQTRSYPTERVPIVLPFLADGILALDGTRAEGIFRVPGDGDAVAELKLRIDRGFYTLDGIDDPHVPASLLKLWLRELQEPLVPDELYNECVAVGARDDALGAVQLVARLPTHNRRVVAFVVSFLQLFLEDRVTSRTKMTAPNLALVMAPNLVRCASESAAVVFANAQHEQRFVLNLLLNLHCDEIDPDFRPQHGRGAAVRSRQHTA</sequence>
<name>A0A165L0J4_EXIGL</name>
<dbReference type="InterPro" id="IPR008936">
    <property type="entry name" value="Rho_GTPase_activation_prot"/>
</dbReference>
<dbReference type="FunFam" id="1.10.555.10:FF:000045">
    <property type="entry name" value="RhoGAP domain containing protein"/>
    <property type="match status" value="1"/>
</dbReference>
<dbReference type="SMART" id="SM00324">
    <property type="entry name" value="RhoGAP"/>
    <property type="match status" value="1"/>
</dbReference>
<feature type="domain" description="WW" evidence="2">
    <location>
        <begin position="87"/>
        <end position="114"/>
    </location>
</feature>
<evidence type="ECO:0000313" key="5">
    <source>
        <dbReference type="EMBL" id="KZV97168.1"/>
    </source>
</evidence>
<feature type="domain" description="MyTH4" evidence="4">
    <location>
        <begin position="464"/>
        <end position="617"/>
    </location>
</feature>
<feature type="compositionally biased region" description="Low complexity" evidence="1">
    <location>
        <begin position="1"/>
        <end position="31"/>
    </location>
</feature>
<evidence type="ECO:0000259" key="3">
    <source>
        <dbReference type="PROSITE" id="PS50238"/>
    </source>
</evidence>
<dbReference type="InterPro" id="IPR001202">
    <property type="entry name" value="WW_dom"/>
</dbReference>
<accession>A0A165L0J4</accession>
<dbReference type="InterPro" id="IPR000857">
    <property type="entry name" value="MyTH4_dom"/>
</dbReference>
<dbReference type="CDD" id="cd00201">
    <property type="entry name" value="WW"/>
    <property type="match status" value="1"/>
</dbReference>
<dbReference type="InterPro" id="IPR000198">
    <property type="entry name" value="RhoGAP_dom"/>
</dbReference>
<dbReference type="InParanoid" id="A0A165L0J4"/>
<dbReference type="PROSITE" id="PS50238">
    <property type="entry name" value="RHOGAP"/>
    <property type="match status" value="1"/>
</dbReference>
<dbReference type="GO" id="GO:0005737">
    <property type="term" value="C:cytoplasm"/>
    <property type="evidence" value="ECO:0007669"/>
    <property type="project" value="TreeGrafter"/>
</dbReference>
<dbReference type="Gene3D" id="2.20.70.10">
    <property type="match status" value="1"/>
</dbReference>
<dbReference type="PROSITE" id="PS50020">
    <property type="entry name" value="WW_DOMAIN_2"/>
    <property type="match status" value="1"/>
</dbReference>
<feature type="region of interest" description="Disordered" evidence="1">
    <location>
        <begin position="145"/>
        <end position="307"/>
    </location>
</feature>
<organism evidence="5 6">
    <name type="scientific">Exidia glandulosa HHB12029</name>
    <dbReference type="NCBI Taxonomy" id="1314781"/>
    <lineage>
        <taxon>Eukaryota</taxon>
        <taxon>Fungi</taxon>
        <taxon>Dikarya</taxon>
        <taxon>Basidiomycota</taxon>
        <taxon>Agaricomycotina</taxon>
        <taxon>Agaricomycetes</taxon>
        <taxon>Auriculariales</taxon>
        <taxon>Exidiaceae</taxon>
        <taxon>Exidia</taxon>
    </lineage>
</organism>
<evidence type="ECO:0008006" key="7">
    <source>
        <dbReference type="Google" id="ProtNLM"/>
    </source>
</evidence>
<dbReference type="GO" id="GO:0005096">
    <property type="term" value="F:GTPase activator activity"/>
    <property type="evidence" value="ECO:0007669"/>
    <property type="project" value="TreeGrafter"/>
</dbReference>
<dbReference type="SUPFAM" id="SSF51045">
    <property type="entry name" value="WW domain"/>
    <property type="match status" value="1"/>
</dbReference>
<dbReference type="OrthoDB" id="437889at2759"/>
<dbReference type="Proteomes" id="UP000077266">
    <property type="component" value="Unassembled WGS sequence"/>
</dbReference>
<dbReference type="Pfam" id="PF00620">
    <property type="entry name" value="RhoGAP"/>
    <property type="match status" value="1"/>
</dbReference>
<feature type="compositionally biased region" description="Low complexity" evidence="1">
    <location>
        <begin position="233"/>
        <end position="248"/>
    </location>
</feature>
<dbReference type="Pfam" id="PF00784">
    <property type="entry name" value="MyTH4"/>
    <property type="match status" value="1"/>
</dbReference>
<dbReference type="PANTHER" id="PTHR45876">
    <property type="entry name" value="FI04035P"/>
    <property type="match status" value="1"/>
</dbReference>
<evidence type="ECO:0000313" key="6">
    <source>
        <dbReference type="Proteomes" id="UP000077266"/>
    </source>
</evidence>
<feature type="compositionally biased region" description="Polar residues" evidence="1">
    <location>
        <begin position="172"/>
        <end position="187"/>
    </location>
</feature>
<feature type="region of interest" description="Disordered" evidence="1">
    <location>
        <begin position="1"/>
        <end position="38"/>
    </location>
</feature>
<proteinExistence type="predicted"/>
<dbReference type="SMART" id="SM00139">
    <property type="entry name" value="MyTH4"/>
    <property type="match status" value="1"/>
</dbReference>
<evidence type="ECO:0000259" key="4">
    <source>
        <dbReference type="PROSITE" id="PS51016"/>
    </source>
</evidence>
<dbReference type="InterPro" id="IPR038185">
    <property type="entry name" value="MyTH4_dom_sf"/>
</dbReference>
<gene>
    <name evidence="5" type="ORF">EXIGLDRAFT_731444</name>
</gene>
<dbReference type="GO" id="GO:0007165">
    <property type="term" value="P:signal transduction"/>
    <property type="evidence" value="ECO:0007669"/>
    <property type="project" value="InterPro"/>
</dbReference>
<dbReference type="STRING" id="1314781.A0A165L0J4"/>
<protein>
    <recommendedName>
        <fullName evidence="7">RhoGAP-domain-containing protein</fullName>
    </recommendedName>
</protein>